<reference evidence="2 3" key="1">
    <citation type="submission" date="2016-10" db="EMBL/GenBank/DDBJ databases">
        <authorList>
            <person name="Cai Z."/>
        </authorList>
    </citation>
    <scope>NUCLEOTIDE SEQUENCE [LARGE SCALE GENOMIC DNA]</scope>
</reference>
<dbReference type="EMBL" id="FNXT01000989">
    <property type="protein sequence ID" value="SZX70398.1"/>
    <property type="molecule type" value="Genomic_DNA"/>
</dbReference>
<evidence type="ECO:0000313" key="2">
    <source>
        <dbReference type="EMBL" id="SZX70398.1"/>
    </source>
</evidence>
<proteinExistence type="predicted"/>
<dbReference type="Proteomes" id="UP000256970">
    <property type="component" value="Unassembled WGS sequence"/>
</dbReference>
<feature type="compositionally biased region" description="Low complexity" evidence="1">
    <location>
        <begin position="34"/>
        <end position="49"/>
    </location>
</feature>
<protein>
    <submittedName>
        <fullName evidence="2">Uncharacterized protein</fullName>
    </submittedName>
</protein>
<sequence>MEHRTVLQHRTCRCWHQQRQCFRPAAKQRRLAQAAAAAAEQQQQQPAYPYNSGDSRQQKATLEHIFKPDADGSSSSSSASTIQAPWNVSWQMSERNIMWSDDLKLRLIKRIASQELQVSEDELEDRLQQLYNLLPDLASRLVKAPPKRVAQLAASTEIIAERLLRLRDIFPQANTSNMVNNRLTLLLDDDLDAVAAAAVRLRQLLPQIHVDRFVEGFPLVLDVDDFELALEDAKRIMPGMDITQMLRSNPDMILSLQKGKNLIPYDQIDNPWS</sequence>
<accession>A0A383VY50</accession>
<evidence type="ECO:0000313" key="3">
    <source>
        <dbReference type="Proteomes" id="UP000256970"/>
    </source>
</evidence>
<keyword evidence="3" id="KW-1185">Reference proteome</keyword>
<name>A0A383VY50_TETOB</name>
<dbReference type="AlphaFoldDB" id="A0A383VY50"/>
<organism evidence="2 3">
    <name type="scientific">Tetradesmus obliquus</name>
    <name type="common">Green alga</name>
    <name type="synonym">Acutodesmus obliquus</name>
    <dbReference type="NCBI Taxonomy" id="3088"/>
    <lineage>
        <taxon>Eukaryota</taxon>
        <taxon>Viridiplantae</taxon>
        <taxon>Chlorophyta</taxon>
        <taxon>core chlorophytes</taxon>
        <taxon>Chlorophyceae</taxon>
        <taxon>CS clade</taxon>
        <taxon>Sphaeropleales</taxon>
        <taxon>Scenedesmaceae</taxon>
        <taxon>Tetradesmus</taxon>
    </lineage>
</organism>
<feature type="region of interest" description="Disordered" evidence="1">
    <location>
        <begin position="34"/>
        <end position="55"/>
    </location>
</feature>
<gene>
    <name evidence="2" type="ORF">BQ4739_LOCUS10614</name>
</gene>
<evidence type="ECO:0000256" key="1">
    <source>
        <dbReference type="SAM" id="MobiDB-lite"/>
    </source>
</evidence>